<evidence type="ECO:0000313" key="2">
    <source>
        <dbReference type="Proteomes" id="UP000078090"/>
    </source>
</evidence>
<comment type="caution">
    <text evidence="1">The sequence shown here is derived from an EMBL/GenBank/DDBJ whole genome shotgun (WGS) entry which is preliminary data.</text>
</comment>
<gene>
    <name evidence="1" type="ORF">A1332_02010</name>
</gene>
<accession>A0A177MI45</accession>
<evidence type="ECO:0000313" key="1">
    <source>
        <dbReference type="EMBL" id="OAI04499.1"/>
    </source>
</evidence>
<name>A0A177MI45_METMH</name>
<sequence>MASVLIVLLLISVLSAINFNYQLGFQANKINDKWADNLLSTKFTAQQLPIPDLLPNHSFGVGLISA</sequence>
<proteinExistence type="predicted"/>
<organism evidence="1 2">
    <name type="scientific">Methylomonas methanica</name>
    <dbReference type="NCBI Taxonomy" id="421"/>
    <lineage>
        <taxon>Bacteria</taxon>
        <taxon>Pseudomonadati</taxon>
        <taxon>Pseudomonadota</taxon>
        <taxon>Gammaproteobacteria</taxon>
        <taxon>Methylococcales</taxon>
        <taxon>Methylococcaceae</taxon>
        <taxon>Methylomonas</taxon>
    </lineage>
</organism>
<reference evidence="1 2" key="1">
    <citation type="submission" date="2016-03" db="EMBL/GenBank/DDBJ databases">
        <authorList>
            <person name="Ploux O."/>
        </authorList>
    </citation>
    <scope>NUCLEOTIDE SEQUENCE [LARGE SCALE GENOMIC DNA]</scope>
    <source>
        <strain evidence="1 2">R-45363</strain>
    </source>
</reference>
<dbReference type="EMBL" id="LUUG01000071">
    <property type="protein sequence ID" value="OAI04499.1"/>
    <property type="molecule type" value="Genomic_DNA"/>
</dbReference>
<protein>
    <submittedName>
        <fullName evidence="1">Uncharacterized protein</fullName>
    </submittedName>
</protein>
<dbReference type="Proteomes" id="UP000078090">
    <property type="component" value="Unassembled WGS sequence"/>
</dbReference>
<dbReference type="AlphaFoldDB" id="A0A177MI45"/>